<keyword evidence="5" id="KW-0998">Cell outer membrane</keyword>
<feature type="domain" description="SusD-like N-terminal" evidence="7">
    <location>
        <begin position="86"/>
        <end position="235"/>
    </location>
</feature>
<dbReference type="InterPro" id="IPR011990">
    <property type="entry name" value="TPR-like_helical_dom_sf"/>
</dbReference>
<proteinExistence type="inferred from homology"/>
<evidence type="ECO:0000256" key="2">
    <source>
        <dbReference type="ARBA" id="ARBA00006275"/>
    </source>
</evidence>
<dbReference type="InterPro" id="IPR033985">
    <property type="entry name" value="SusD-like_N"/>
</dbReference>
<dbReference type="OMA" id="SEYNIFY"/>
<evidence type="ECO:0000259" key="6">
    <source>
        <dbReference type="Pfam" id="PF07980"/>
    </source>
</evidence>
<accession>A0A3R5Y414</accession>
<comment type="similarity">
    <text evidence="2">Belongs to the SusD family.</text>
</comment>
<dbReference type="RefSeq" id="WP_014791621.1">
    <property type="nucleotide sequence ID" value="NZ_CP035107.1"/>
</dbReference>
<evidence type="ECO:0000313" key="9">
    <source>
        <dbReference type="Proteomes" id="UP000287701"/>
    </source>
</evidence>
<protein>
    <submittedName>
        <fullName evidence="8">RagB/SusD family nutrient uptake outer membrane protein</fullName>
    </submittedName>
</protein>
<evidence type="ECO:0000256" key="1">
    <source>
        <dbReference type="ARBA" id="ARBA00004442"/>
    </source>
</evidence>
<dbReference type="Pfam" id="PF14322">
    <property type="entry name" value="SusD-like_3"/>
    <property type="match status" value="1"/>
</dbReference>
<evidence type="ECO:0000256" key="5">
    <source>
        <dbReference type="ARBA" id="ARBA00023237"/>
    </source>
</evidence>
<evidence type="ECO:0000256" key="4">
    <source>
        <dbReference type="ARBA" id="ARBA00023136"/>
    </source>
</evidence>
<sequence>MKKIIIAILALFTIYSCQDYLNVKPENVMTVSSYQDVKSLLGGHLKSFQDGDTRQALSNVPIFFSDNKDYLITHFYSDDYDLEKYLDNYMGRNNRGDFQKSQDWKHPDINEQIWKTGFKSIGFYNMVLFELDKVKASEDERNIIKGEVKTLRAWNFFRLLQFFSPYHNNSLGLPLNTNPDKVGDYDKSRKSQVENYDFIINELEEVLNYKTKPKQGYNIFYDKKIVHALLAQVYLYKGDSGAKAATDYEKAIAHAQKAMEGRLSLEEISRNPTENESYGINKEKTYSLLSFMYNDTNRIFNLVGMPAWGMFQYASDELFSLFDENDKRTDLYFNKDKGILKFESEFQYSYCKWDFFTASEMQLIIAESYARKGDEENAKRALKVFTDSRYNKYLSKENLSTLDKILIERRKEFCFDYCMRWIDLTRLQKGFKHKSVGKKKDQKEFFELSNGDFRFCMPIPKSGELQNNKIEQNPGWGNF</sequence>
<dbReference type="InterPro" id="IPR012944">
    <property type="entry name" value="SusD_RagB_dom"/>
</dbReference>
<dbReference type="Proteomes" id="UP000287701">
    <property type="component" value="Chromosome"/>
</dbReference>
<dbReference type="GO" id="GO:0009279">
    <property type="term" value="C:cell outer membrane"/>
    <property type="evidence" value="ECO:0007669"/>
    <property type="project" value="UniProtKB-SubCell"/>
</dbReference>
<gene>
    <name evidence="8" type="ORF">EQP59_07405</name>
</gene>
<feature type="domain" description="RagB/SusD" evidence="6">
    <location>
        <begin position="346"/>
        <end position="476"/>
    </location>
</feature>
<evidence type="ECO:0000256" key="3">
    <source>
        <dbReference type="ARBA" id="ARBA00022729"/>
    </source>
</evidence>
<dbReference type="AlphaFoldDB" id="A0A3R5Y414"/>
<dbReference type="EMBL" id="CP035107">
    <property type="protein sequence ID" value="QAR31172.1"/>
    <property type="molecule type" value="Genomic_DNA"/>
</dbReference>
<organism evidence="8 9">
    <name type="scientific">Ornithobacterium rhinotracheale</name>
    <dbReference type="NCBI Taxonomy" id="28251"/>
    <lineage>
        <taxon>Bacteria</taxon>
        <taxon>Pseudomonadati</taxon>
        <taxon>Bacteroidota</taxon>
        <taxon>Flavobacteriia</taxon>
        <taxon>Flavobacteriales</taxon>
        <taxon>Weeksellaceae</taxon>
        <taxon>Ornithobacterium</taxon>
    </lineage>
</organism>
<dbReference type="PROSITE" id="PS51257">
    <property type="entry name" value="PROKAR_LIPOPROTEIN"/>
    <property type="match status" value="1"/>
</dbReference>
<keyword evidence="4" id="KW-0472">Membrane</keyword>
<dbReference type="OrthoDB" id="9792139at2"/>
<reference evidence="8 9" key="1">
    <citation type="submission" date="2019-01" db="EMBL/GenBank/DDBJ databases">
        <title>Whole Genome of Ornithobacterium rhinotracheale FARPER-174b.</title>
        <authorList>
            <person name="Tataje-Lavanda L.A."/>
            <person name="Montalvan A."/>
            <person name="Montesinos R."/>
            <person name="Zimic M."/>
            <person name="Fernandez-Sanchez M."/>
            <person name="Fernandez-Diaz M."/>
        </authorList>
    </citation>
    <scope>NUCLEOTIDE SEQUENCE [LARGE SCALE GENOMIC DNA]</scope>
    <source>
        <strain evidence="8 9">FARPER-174b</strain>
    </source>
</reference>
<dbReference type="GeneID" id="71570005"/>
<keyword evidence="3" id="KW-0732">Signal</keyword>
<evidence type="ECO:0000259" key="7">
    <source>
        <dbReference type="Pfam" id="PF14322"/>
    </source>
</evidence>
<dbReference type="SUPFAM" id="SSF48452">
    <property type="entry name" value="TPR-like"/>
    <property type="match status" value="1"/>
</dbReference>
<comment type="subcellular location">
    <subcellularLocation>
        <location evidence="1">Cell outer membrane</location>
    </subcellularLocation>
</comment>
<dbReference type="Gene3D" id="1.25.40.390">
    <property type="match status" value="1"/>
</dbReference>
<dbReference type="Pfam" id="PF07980">
    <property type="entry name" value="SusD_RagB"/>
    <property type="match status" value="1"/>
</dbReference>
<evidence type="ECO:0000313" key="8">
    <source>
        <dbReference type="EMBL" id="QAR31172.1"/>
    </source>
</evidence>
<name>A0A3R5Y414_ORNRH</name>